<keyword evidence="5" id="KW-1185">Reference proteome</keyword>
<evidence type="ECO:0000313" key="5">
    <source>
        <dbReference type="Proteomes" id="UP000291758"/>
    </source>
</evidence>
<dbReference type="AlphaFoldDB" id="A0A4P6EQ57"/>
<dbReference type="InterPro" id="IPR016181">
    <property type="entry name" value="Acyl_CoA_acyltransferase"/>
</dbReference>
<organism evidence="4 5">
    <name type="scientific">Xylanimonas allomyrinae</name>
    <dbReference type="NCBI Taxonomy" id="2509459"/>
    <lineage>
        <taxon>Bacteria</taxon>
        <taxon>Bacillati</taxon>
        <taxon>Actinomycetota</taxon>
        <taxon>Actinomycetes</taxon>
        <taxon>Micrococcales</taxon>
        <taxon>Promicromonosporaceae</taxon>
        <taxon>Xylanimonas</taxon>
    </lineage>
</organism>
<dbReference type="GO" id="GO:0016747">
    <property type="term" value="F:acyltransferase activity, transferring groups other than amino-acyl groups"/>
    <property type="evidence" value="ECO:0007669"/>
    <property type="project" value="InterPro"/>
</dbReference>
<dbReference type="PANTHER" id="PTHR43072">
    <property type="entry name" value="N-ACETYLTRANSFERASE"/>
    <property type="match status" value="1"/>
</dbReference>
<evidence type="ECO:0000256" key="1">
    <source>
        <dbReference type="ARBA" id="ARBA00022679"/>
    </source>
</evidence>
<name>A0A4P6EQ57_9MICO</name>
<sequence length="142" mass="14987">MTTPATTATFTDITDDDVPGVAALWQECGLTRPWNDPLLDVADARRGPASTVLAARADGAVVATVMAGHDGHRGWLYYVAVSPALRGAGLGRAAVAAGEAWLRAAGARKVQLMVRGTNAQALGFYERLGYEDQSTAVLGRWF</sequence>
<reference evidence="4 5" key="1">
    <citation type="submission" date="2019-01" db="EMBL/GenBank/DDBJ databases">
        <title>Genome sequencing of strain 2JSPR-7.</title>
        <authorList>
            <person name="Heo J."/>
            <person name="Kim S.-J."/>
            <person name="Kim J.-S."/>
            <person name="Hong S.-B."/>
            <person name="Kwon S.-W."/>
        </authorList>
    </citation>
    <scope>NUCLEOTIDE SEQUENCE [LARGE SCALE GENOMIC DNA]</scope>
    <source>
        <strain evidence="4 5">2JSPR-7</strain>
    </source>
</reference>
<dbReference type="EMBL" id="CP035495">
    <property type="protein sequence ID" value="QAY64646.1"/>
    <property type="molecule type" value="Genomic_DNA"/>
</dbReference>
<dbReference type="RefSeq" id="WP_129205788.1">
    <property type="nucleotide sequence ID" value="NZ_CP035495.1"/>
</dbReference>
<dbReference type="Pfam" id="PF00583">
    <property type="entry name" value="Acetyltransf_1"/>
    <property type="match status" value="1"/>
</dbReference>
<protein>
    <submittedName>
        <fullName evidence="4">GNAT family acetyltransferase</fullName>
    </submittedName>
</protein>
<dbReference type="KEGG" id="xyl:ET495_17195"/>
<dbReference type="SUPFAM" id="SSF55729">
    <property type="entry name" value="Acyl-CoA N-acyltransferases (Nat)"/>
    <property type="match status" value="1"/>
</dbReference>
<dbReference type="NCBIfam" id="NF002959">
    <property type="entry name" value="PRK03624.1"/>
    <property type="match status" value="1"/>
</dbReference>
<dbReference type="CDD" id="cd04301">
    <property type="entry name" value="NAT_SF"/>
    <property type="match status" value="1"/>
</dbReference>
<dbReference type="InterPro" id="IPR000182">
    <property type="entry name" value="GNAT_dom"/>
</dbReference>
<dbReference type="Proteomes" id="UP000291758">
    <property type="component" value="Chromosome"/>
</dbReference>
<evidence type="ECO:0000259" key="3">
    <source>
        <dbReference type="PROSITE" id="PS51186"/>
    </source>
</evidence>
<evidence type="ECO:0000313" key="4">
    <source>
        <dbReference type="EMBL" id="QAY64646.1"/>
    </source>
</evidence>
<accession>A0A4P6EQ57</accession>
<dbReference type="Gene3D" id="3.40.630.30">
    <property type="match status" value="1"/>
</dbReference>
<evidence type="ECO:0000256" key="2">
    <source>
        <dbReference type="ARBA" id="ARBA00023315"/>
    </source>
</evidence>
<dbReference type="OrthoDB" id="1821130at2"/>
<dbReference type="PANTHER" id="PTHR43072:SF51">
    <property type="entry name" value="ABC SUPERFAMILY TRANSPORT PROTEIN"/>
    <property type="match status" value="1"/>
</dbReference>
<dbReference type="PROSITE" id="PS51186">
    <property type="entry name" value="GNAT"/>
    <property type="match status" value="1"/>
</dbReference>
<proteinExistence type="predicted"/>
<feature type="domain" description="N-acetyltransferase" evidence="3">
    <location>
        <begin position="8"/>
        <end position="142"/>
    </location>
</feature>
<keyword evidence="2" id="KW-0012">Acyltransferase</keyword>
<gene>
    <name evidence="4" type="ORF">ET495_17195</name>
</gene>
<keyword evidence="1 4" id="KW-0808">Transferase</keyword>